<evidence type="ECO:0000256" key="2">
    <source>
        <dbReference type="SAM" id="SignalP"/>
    </source>
</evidence>
<dbReference type="EMBL" id="CP019344">
    <property type="protein sequence ID" value="ARN78637.1"/>
    <property type="molecule type" value="Genomic_DNA"/>
</dbReference>
<dbReference type="SUPFAM" id="SSF101898">
    <property type="entry name" value="NHL repeat"/>
    <property type="match status" value="2"/>
</dbReference>
<proteinExistence type="predicted"/>
<dbReference type="NCBIfam" id="TIGR04183">
    <property type="entry name" value="Por_Secre_tail"/>
    <property type="match status" value="1"/>
</dbReference>
<dbReference type="InterPro" id="IPR015943">
    <property type="entry name" value="WD40/YVTN_repeat-like_dom_sf"/>
</dbReference>
<keyword evidence="5" id="KW-1185">Reference proteome</keyword>
<feature type="chain" id="PRO_5013343424" description="PorZ N-terminal beta-propeller domain-containing protein" evidence="2">
    <location>
        <begin position="18"/>
        <end position="760"/>
    </location>
</feature>
<name>A0A1W6MM43_9FLAO</name>
<feature type="signal peptide" evidence="2">
    <location>
        <begin position="1"/>
        <end position="17"/>
    </location>
</feature>
<keyword evidence="1 2" id="KW-0732">Signal</keyword>
<dbReference type="Pfam" id="PF21544">
    <property type="entry name" value="PorZ_N_b_propeller"/>
    <property type="match status" value="1"/>
</dbReference>
<dbReference type="OrthoDB" id="9807410at2"/>
<accession>A0A1W6MM43</accession>
<dbReference type="Gene3D" id="2.130.10.10">
    <property type="entry name" value="YVTN repeat-like/Quinoprotein amine dehydrogenase"/>
    <property type="match status" value="3"/>
</dbReference>
<organism evidence="4 5">
    <name type="scientific">Nonlabens spongiae</name>
    <dbReference type="NCBI Taxonomy" id="331648"/>
    <lineage>
        <taxon>Bacteria</taxon>
        <taxon>Pseudomonadati</taxon>
        <taxon>Bacteroidota</taxon>
        <taxon>Flavobacteriia</taxon>
        <taxon>Flavobacteriales</taxon>
        <taxon>Flavobacteriaceae</taxon>
        <taxon>Nonlabens</taxon>
    </lineage>
</organism>
<reference evidence="4 5" key="1">
    <citation type="submission" date="2016-11" db="EMBL/GenBank/DDBJ databases">
        <title>Trade-off between light-utilization and light-protection in marine flavobacteria.</title>
        <authorList>
            <person name="Kumagai Y."/>
        </authorList>
    </citation>
    <scope>NUCLEOTIDE SEQUENCE [LARGE SCALE GENOMIC DNA]</scope>
    <source>
        <strain evidence="4 5">JCM 13191</strain>
    </source>
</reference>
<dbReference type="InterPro" id="IPR048954">
    <property type="entry name" value="PorZ_N"/>
</dbReference>
<evidence type="ECO:0000313" key="4">
    <source>
        <dbReference type="EMBL" id="ARN78637.1"/>
    </source>
</evidence>
<evidence type="ECO:0000313" key="5">
    <source>
        <dbReference type="Proteomes" id="UP000193431"/>
    </source>
</evidence>
<dbReference type="Proteomes" id="UP000193431">
    <property type="component" value="Chromosome"/>
</dbReference>
<dbReference type="InterPro" id="IPR026444">
    <property type="entry name" value="Secre_tail"/>
</dbReference>
<protein>
    <recommendedName>
        <fullName evidence="3">PorZ N-terminal beta-propeller domain-containing protein</fullName>
    </recommendedName>
</protein>
<sequence>MKYLFFFLLLATSLSRAQDFSESWEGYFSFSQIVDVESGDGSIYVAGINAIKIIDPVSNSSETLSTINGLLGDEISTIFYSTSKEKLVIGYRNGTLQILDNNGDLTTEVAITDKQTISAERKRINGFFERGDLLYMATEFGVALYDLERLEFNDTYFIGDGGSQVRVSGLEFFEGQLYATTIDSGILRADLTDPFLLDFSNWIRVIGFPWDAIVEFNEELLAININPFIWELNNDRFVRTPDRIATRALDYAQTGQYLFLLSANQIKVYDRNFTEVTIIDGLDGEQYKFTSMTQSGGDLYVGTEQNGLLRIDFLNTLDFEFIEIDGPLKNGVFSVTTGESGVWVGFGNYDIFYNPFPLESYGISRLREEQPWDNYSFEDILMPRSVSSILINPSNPEQVFINSMRDGVVNFEPEVNVFDYNETNSSLTPLTGEVDHFRIPSSGIDPQGNFWFVNSISEEPLHRLAENSQWTGFDFDDEFPDLFAGISSTKVEFDTAGRVYWGTVSRGLFAFDPATDQVGQLIDEVGQGNLINPYIGALRIDQNNTLWIGSTLGLRVLSNPSSILDEEVRDSRPIIIEDQNGIPRELLADQAILDIEVDGNNNKWVATSDSGAYLFSPSGQETIFQFTKDNSPLPVNTVNDISIDFNTGKVYFATDGGLVSFQGARSSAPREDLTEVFAFPNPVRPGFDGNVIIDGLTDRARVKITDVEGNLVYEAISQGGSIPWDTRSFSGNKVASGVYFLLVNTDDTIETTVFKLMIIR</sequence>
<evidence type="ECO:0000256" key="1">
    <source>
        <dbReference type="ARBA" id="ARBA00022729"/>
    </source>
</evidence>
<dbReference type="RefSeq" id="WP_085767441.1">
    <property type="nucleotide sequence ID" value="NZ_CP019344.1"/>
</dbReference>
<feature type="domain" description="PorZ N-terminal beta-propeller" evidence="3">
    <location>
        <begin position="43"/>
        <end position="202"/>
    </location>
</feature>
<dbReference type="STRING" id="331648.BST97_11910"/>
<gene>
    <name evidence="4" type="ORF">BST97_11910</name>
</gene>
<dbReference type="AlphaFoldDB" id="A0A1W6MM43"/>
<evidence type="ECO:0000259" key="3">
    <source>
        <dbReference type="Pfam" id="PF21544"/>
    </source>
</evidence>